<gene>
    <name evidence="2" type="ordered locus">Cyan7822_3767</name>
</gene>
<dbReference type="Gene3D" id="3.90.1470.20">
    <property type="match status" value="1"/>
</dbReference>
<dbReference type="Gene3D" id="3.40.50.1000">
    <property type="entry name" value="HAD superfamily/HAD-like"/>
    <property type="match status" value="1"/>
</dbReference>
<dbReference type="InterPro" id="IPR023214">
    <property type="entry name" value="HAD_sf"/>
</dbReference>
<dbReference type="RefSeq" id="WP_013323771.1">
    <property type="nucleotide sequence ID" value="NC_014501.1"/>
</dbReference>
<reference evidence="3" key="1">
    <citation type="journal article" date="2011" name="MBio">
        <title>Novel metabolic attributes of the genus Cyanothece, comprising a group of unicellular nitrogen-fixing Cyanobacteria.</title>
        <authorList>
            <person name="Bandyopadhyay A."/>
            <person name="Elvitigala T."/>
            <person name="Welsh E."/>
            <person name="Stockel J."/>
            <person name="Liberton M."/>
            <person name="Min H."/>
            <person name="Sherman L.A."/>
            <person name="Pakrasi H.B."/>
        </authorList>
    </citation>
    <scope>NUCLEOTIDE SEQUENCE [LARGE SCALE GENOMIC DNA]</scope>
    <source>
        <strain evidence="3">PCC 7822</strain>
    </source>
</reference>
<dbReference type="GO" id="GO:0005737">
    <property type="term" value="C:cytoplasm"/>
    <property type="evidence" value="ECO:0007669"/>
    <property type="project" value="TreeGrafter"/>
</dbReference>
<name>E0UI51_GLOV7</name>
<dbReference type="GO" id="GO:0000287">
    <property type="term" value="F:magnesium ion binding"/>
    <property type="evidence" value="ECO:0007669"/>
    <property type="project" value="TreeGrafter"/>
</dbReference>
<protein>
    <submittedName>
        <fullName evidence="2">Haloacid dehalogenase domain protein hydrolase</fullName>
    </submittedName>
</protein>
<proteinExistence type="inferred from homology"/>
<dbReference type="NCBIfam" id="TIGR01488">
    <property type="entry name" value="HAD-SF-IB"/>
    <property type="match status" value="1"/>
</dbReference>
<dbReference type="Proteomes" id="UP000008206">
    <property type="component" value="Chromosome"/>
</dbReference>
<dbReference type="eggNOG" id="COG4359">
    <property type="taxonomic scope" value="Bacteria"/>
</dbReference>
<organism evidence="2 3">
    <name type="scientific">Gloeothece verrucosa (strain PCC 7822)</name>
    <name type="common">Cyanothece sp. (strain PCC 7822)</name>
    <dbReference type="NCBI Taxonomy" id="497965"/>
    <lineage>
        <taxon>Bacteria</taxon>
        <taxon>Bacillati</taxon>
        <taxon>Cyanobacteriota</taxon>
        <taxon>Cyanophyceae</taxon>
        <taxon>Oscillatoriophycideae</taxon>
        <taxon>Chroococcales</taxon>
        <taxon>Aphanothecaceae</taxon>
        <taxon>Gloeothece</taxon>
        <taxon>Gloeothece verrucosa</taxon>
    </lineage>
</organism>
<dbReference type="InterPro" id="IPR050582">
    <property type="entry name" value="HAD-like_SerB"/>
</dbReference>
<dbReference type="HOGENOM" id="CLU_058495_2_1_3"/>
<evidence type="ECO:0000313" key="2">
    <source>
        <dbReference type="EMBL" id="ADN15703.1"/>
    </source>
</evidence>
<dbReference type="PANTHER" id="PTHR43344">
    <property type="entry name" value="PHOSPHOSERINE PHOSPHATASE"/>
    <property type="match status" value="1"/>
</dbReference>
<dbReference type="OrthoDB" id="9804940at2"/>
<dbReference type="GO" id="GO:0006564">
    <property type="term" value="P:L-serine biosynthetic process"/>
    <property type="evidence" value="ECO:0007669"/>
    <property type="project" value="TreeGrafter"/>
</dbReference>
<dbReference type="Pfam" id="PF12710">
    <property type="entry name" value="HAD"/>
    <property type="match status" value="1"/>
</dbReference>
<evidence type="ECO:0000256" key="1">
    <source>
        <dbReference type="ARBA" id="ARBA00009184"/>
    </source>
</evidence>
<sequence length="219" mass="25052">MEKLSQQPTLKNIVFCDFDGTITAIETFVGMLKTFAPELCAQIMPQLYERKLTLREGVRKILESIPSSVYPDSLTYAQDKPIRAGLPELLDFLDHKKIPFVVISGGVKGMVETVLERHQLLERVLDIWAVEIDTSQEYFQIYSPVEGETELVAKVDVMAKYSAEKTIAIGDSVTDINMALKADLVFARDRLIDYMQSENKPYIPWNDFFDVRDYLMKNL</sequence>
<keyword evidence="3" id="KW-1185">Reference proteome</keyword>
<dbReference type="EMBL" id="CP002198">
    <property type="protein sequence ID" value="ADN15703.1"/>
    <property type="molecule type" value="Genomic_DNA"/>
</dbReference>
<comment type="similarity">
    <text evidence="1">Belongs to the HAD-like hydrolase superfamily. SerB family.</text>
</comment>
<dbReference type="InterPro" id="IPR036412">
    <property type="entry name" value="HAD-like_sf"/>
</dbReference>
<evidence type="ECO:0000313" key="3">
    <source>
        <dbReference type="Proteomes" id="UP000008206"/>
    </source>
</evidence>
<accession>E0UI51</accession>
<dbReference type="STRING" id="497965.Cyan7822_3767"/>
<dbReference type="PANTHER" id="PTHR43344:SF21">
    <property type="entry name" value="POLYOL PHOSPHATE PHOSPHATASE PYP1"/>
    <property type="match status" value="1"/>
</dbReference>
<dbReference type="AlphaFoldDB" id="E0UI51"/>
<keyword evidence="2" id="KW-0378">Hydrolase</keyword>
<dbReference type="KEGG" id="cyj:Cyan7822_3767"/>
<dbReference type="SUPFAM" id="SSF56784">
    <property type="entry name" value="HAD-like"/>
    <property type="match status" value="1"/>
</dbReference>
<dbReference type="GO" id="GO:0036424">
    <property type="term" value="F:L-phosphoserine phosphatase activity"/>
    <property type="evidence" value="ECO:0007669"/>
    <property type="project" value="TreeGrafter"/>
</dbReference>